<keyword evidence="5" id="KW-0862">Zinc</keyword>
<dbReference type="AlphaFoldDB" id="A0A131MBT2"/>
<evidence type="ECO:0000259" key="14">
    <source>
        <dbReference type="PROSITE" id="PS51184"/>
    </source>
</evidence>
<evidence type="ECO:0000256" key="5">
    <source>
        <dbReference type="ARBA" id="ARBA00022833"/>
    </source>
</evidence>
<dbReference type="GO" id="GO:0044666">
    <property type="term" value="C:MLL3/4 complex"/>
    <property type="evidence" value="ECO:0000314"/>
    <property type="project" value="WormBase"/>
</dbReference>
<dbReference type="GO" id="GO:0010468">
    <property type="term" value="P:regulation of gene expression"/>
    <property type="evidence" value="ECO:0000318"/>
    <property type="project" value="GO_Central"/>
</dbReference>
<keyword evidence="7" id="KW-0223">Dioxygenase</keyword>
<dbReference type="eggNOG" id="KOG1124">
    <property type="taxonomic scope" value="Eukaryota"/>
</dbReference>
<keyword evidence="10" id="KW-0539">Nucleus</keyword>
<dbReference type="STRING" id="6239.D2021.1a.1"/>
<dbReference type="OrthoDB" id="418911at2759"/>
<evidence type="ECO:0000256" key="6">
    <source>
        <dbReference type="ARBA" id="ARBA00022853"/>
    </source>
</evidence>
<dbReference type="Pfam" id="PF13432">
    <property type="entry name" value="TPR_16"/>
    <property type="match status" value="1"/>
</dbReference>
<dbReference type="InParanoid" id="A0A131MBT2"/>
<dbReference type="KEGG" id="cel:CELE_D2021.1"/>
<evidence type="ECO:0000313" key="16">
    <source>
        <dbReference type="Proteomes" id="UP000001940"/>
    </source>
</evidence>
<evidence type="ECO:0000256" key="8">
    <source>
        <dbReference type="ARBA" id="ARBA00023002"/>
    </source>
</evidence>
<dbReference type="GeneID" id="181110"/>
<evidence type="ECO:0000256" key="12">
    <source>
        <dbReference type="PROSITE-ProRule" id="PRU00339"/>
    </source>
</evidence>
<feature type="repeat" description="TPR" evidence="12">
    <location>
        <begin position="388"/>
        <end position="421"/>
    </location>
</feature>
<name>A0A131MBT2_CAEEL</name>
<keyword evidence="9" id="KW-0408">Iron</keyword>
<dbReference type="eggNOG" id="KOG1246">
    <property type="taxonomic scope" value="Eukaryota"/>
</dbReference>
<dbReference type="SMART" id="SM00028">
    <property type="entry name" value="TPR"/>
    <property type="match status" value="5"/>
</dbReference>
<dbReference type="Gene3D" id="2.60.120.650">
    <property type="entry name" value="Cupin"/>
    <property type="match status" value="1"/>
</dbReference>
<feature type="repeat" description="TPR" evidence="12">
    <location>
        <begin position="354"/>
        <end position="387"/>
    </location>
</feature>
<sequence length="1146" mass="131754">MNTVSLLTPPMDESEPLPEERHPGNFKKWLELPLLTNYELERIRTLSSLSFDEFHVQNPADLTYQVRLFFAKARQYLVRYVDEMKSIYKTHKYKTIERRIFYGLAKQCHVVLLANDWTGALELYQEVLSHHPDLFSHDPSMYFGLGLVYLHFKQWKPAIEAFTRLLYSFPTGMIALQAKVRLGVCYMELEDYNRCINLFKLAVNDSDESVFMPKFTIKYNIALSHENNDELEIAESEYENLITELTQHISFLQSKSNVDQQQVDLLISVKAACLRQIGWISYRRSYKDDANRLDHLKKAQENLISAHDTDPRDGQSYYYLGRVYGEHEPSVSGQVAHDAFVNYRFSIDKKEQNADTWCSIGALYQRQNQPIDALQAFICAIELNSTHSAAWTDLGELYEKNAQYQDALECFKNAMLNNPVAPEPIKARVQFLEKELSMPVPARPSNHASSSTFETVIPSLKEAYEQPIPLELRNRQDAAYADREAQYDNAFWDLWEDFRTMEHEKPEDMEWDVTYPRPMEDLEIQVMQLLRANEPALVKAEREVLECLETSEAVFKAKVIEYVIPEAVREMPRVTEEMIQNLRDHGHLLESPRCYSFPFLPKISFNDLPDSFSLLSELYVSMDISAQEIMQMVHRRTQPNSTYLPVFEEFAKLPEPPRGPVKPIVTDEDVRTALERSEKHPLILKTPILTVDNRKEAQSLELQRFLDGSTISCIRGLTGCLRLDLSLFSTKAVAEIDGNQEIEIRTQYQLPPETNCDHASQQTWQCVSDPSYTTVNKYAEYQSESFKHTLKGEAEKIKKNVGGTRGPSPKRMKLYKRASSPPKHLKSIKYGTNIDLSDDTKWGKQINELSKLPAFCRLIAGSNMLSHLGHQVHGMNTVKLFMKVPGCRTPAHQDSNHMASININIGPGDCEWFAVPYEYWGKMHKLCEKNGVDLLTGTFWPIIDDLLDAGIPVHRFTQKAGDMVYVSGGAIHWVQASGWCNNISWNVAPLNFQQLSISLLSYEYNKLRRFKSEVPMQLMCWQVAKNVKFTNQLIYNTCKGVLIRSLAFLRMVADYIVSQKKTIKAHTRTSGEQSHFCMTCECEVFCILFVKDIGGKFTVFCVYCAKSQGIEGFIALQQFSFTDLYSIYDNMKYIPAANNNKMSFTA</sequence>
<dbReference type="SUPFAM" id="SSF48452">
    <property type="entry name" value="TPR-like"/>
    <property type="match status" value="2"/>
</dbReference>
<evidence type="ECO:0000313" key="17">
    <source>
        <dbReference type="WormBase" id="D2021.1a"/>
    </source>
</evidence>
<dbReference type="InterPro" id="IPR051630">
    <property type="entry name" value="Corepressor-Demethylase"/>
</dbReference>
<comment type="subcellular location">
    <subcellularLocation>
        <location evidence="2">Nucleus</location>
    </subcellularLocation>
</comment>
<dbReference type="GO" id="GO:0012501">
    <property type="term" value="P:programmed cell death"/>
    <property type="evidence" value="ECO:0000315"/>
    <property type="project" value="UniProtKB"/>
</dbReference>
<dbReference type="Gene3D" id="2.10.110.20">
    <property type="match status" value="1"/>
</dbReference>
<evidence type="ECO:0000256" key="10">
    <source>
        <dbReference type="ARBA" id="ARBA00023242"/>
    </source>
</evidence>
<dbReference type="PANTHER" id="PTHR14017">
    <property type="entry name" value="LYSINE-SPECIFIC DEMETHYLASE"/>
    <property type="match status" value="1"/>
</dbReference>
<keyword evidence="8" id="KW-0560">Oxidoreductase</keyword>
<keyword evidence="12" id="KW-0802">TPR repeat</keyword>
<feature type="repeat" description="TPR" evidence="12">
    <location>
        <begin position="139"/>
        <end position="172"/>
    </location>
</feature>
<dbReference type="Pfam" id="PF21326">
    <property type="entry name" value="KDM6_GATAL"/>
    <property type="match status" value="1"/>
</dbReference>
<keyword evidence="4" id="KW-0479">Metal-binding</keyword>
<dbReference type="FunFam" id="1.25.40.10:FF:003525">
    <property type="entry name" value="UTX (Ubiquitously transcribed TPR on X) homolog"/>
    <property type="match status" value="1"/>
</dbReference>
<evidence type="ECO:0000256" key="13">
    <source>
        <dbReference type="SAM" id="MobiDB-lite"/>
    </source>
</evidence>
<evidence type="ECO:0000256" key="1">
    <source>
        <dbReference type="ARBA" id="ARBA00001954"/>
    </source>
</evidence>
<dbReference type="GO" id="GO:0071558">
    <property type="term" value="F:histone H3K27me2/H3K27me3 demethylase activity"/>
    <property type="evidence" value="ECO:0000318"/>
    <property type="project" value="GO_Central"/>
</dbReference>
<dbReference type="GO" id="GO:0001708">
    <property type="term" value="P:cell fate specification"/>
    <property type="evidence" value="ECO:0000315"/>
    <property type="project" value="UniProtKB"/>
</dbReference>
<feature type="domain" description="JmjC" evidence="14">
    <location>
        <begin position="841"/>
        <end position="1004"/>
    </location>
</feature>
<dbReference type="SMART" id="SM00558">
    <property type="entry name" value="JmjC"/>
    <property type="match status" value="1"/>
</dbReference>
<dbReference type="PROSITE" id="PS50005">
    <property type="entry name" value="TPR"/>
    <property type="match status" value="3"/>
</dbReference>
<dbReference type="InterPro" id="IPR003347">
    <property type="entry name" value="JmjC_dom"/>
</dbReference>
<dbReference type="Reactome" id="R-CEL-2559580">
    <property type="pathway name" value="Oxidative Stress Induced Senescence"/>
</dbReference>
<dbReference type="Pfam" id="PF21322">
    <property type="entry name" value="KDM6_C-hel"/>
    <property type="match status" value="1"/>
</dbReference>
<dbReference type="SMR" id="A0A131MBT2"/>
<dbReference type="InterPro" id="IPR048562">
    <property type="entry name" value="KDM6A_B-like_C-hel"/>
</dbReference>
<dbReference type="GO" id="GO:0000978">
    <property type="term" value="F:RNA polymerase II cis-regulatory region sequence-specific DNA binding"/>
    <property type="evidence" value="ECO:0000318"/>
    <property type="project" value="GO_Central"/>
</dbReference>
<dbReference type="InterPro" id="IPR011990">
    <property type="entry name" value="TPR-like_helical_dom_sf"/>
</dbReference>
<dbReference type="Bgee" id="WBGene00017046">
    <property type="expression patterns" value="Expressed in embryo and 4 other cell types or tissues"/>
</dbReference>
<dbReference type="InterPro" id="IPR046941">
    <property type="entry name" value="KDM6_GATAL_sf"/>
</dbReference>
<dbReference type="EMBL" id="BX284606">
    <property type="protein sequence ID" value="CZR14611.1"/>
    <property type="molecule type" value="Genomic_DNA"/>
</dbReference>
<organism evidence="15 16">
    <name type="scientific">Caenorhabditis elegans</name>
    <dbReference type="NCBI Taxonomy" id="6239"/>
    <lineage>
        <taxon>Eukaryota</taxon>
        <taxon>Metazoa</taxon>
        <taxon>Ecdysozoa</taxon>
        <taxon>Nematoda</taxon>
        <taxon>Chromadorea</taxon>
        <taxon>Rhabditida</taxon>
        <taxon>Rhabditina</taxon>
        <taxon>Rhabditomorpha</taxon>
        <taxon>Rhabditoidea</taxon>
        <taxon>Rhabditidae</taxon>
        <taxon>Peloderinae</taxon>
        <taxon>Caenorhabditis</taxon>
    </lineage>
</organism>
<dbReference type="ExpressionAtlas" id="A0A131MBT2">
    <property type="expression patterns" value="baseline and differential"/>
</dbReference>
<keyword evidence="16" id="KW-1185">Reference proteome</keyword>
<dbReference type="WormBase" id="D2021.1a">
    <property type="protein sequence ID" value="CE51475"/>
    <property type="gene ID" value="WBGene00017046"/>
    <property type="gene designation" value="utx-1"/>
</dbReference>
<dbReference type="Reactome" id="R-CEL-3214842">
    <property type="pathway name" value="HDMs demethylate histones"/>
</dbReference>
<proteinExistence type="evidence at protein level"/>
<evidence type="ECO:0007829" key="18">
    <source>
        <dbReference type="PeptideAtlas" id="A0A131MBT2"/>
    </source>
</evidence>
<dbReference type="CTD" id="181110"/>
<dbReference type="PROSITE" id="PS51184">
    <property type="entry name" value="JMJC"/>
    <property type="match status" value="1"/>
</dbReference>
<evidence type="ECO:0000256" key="2">
    <source>
        <dbReference type="ARBA" id="ARBA00004123"/>
    </source>
</evidence>
<dbReference type="Pfam" id="PF02373">
    <property type="entry name" value="JmjC"/>
    <property type="match status" value="1"/>
</dbReference>
<keyword evidence="6" id="KW-0156">Chromatin regulator</keyword>
<dbReference type="FunFam" id="2.60.120.650:FF:000068">
    <property type="entry name" value="UTX (Ubiquitously transcribed TPR on X) homolog"/>
    <property type="match status" value="1"/>
</dbReference>
<keyword evidence="18" id="KW-1267">Proteomics identification</keyword>
<evidence type="ECO:0000313" key="15">
    <source>
        <dbReference type="EMBL" id="CZR14611.1"/>
    </source>
</evidence>
<dbReference type="Proteomes" id="UP000001940">
    <property type="component" value="Chromosome X"/>
</dbReference>
<reference evidence="15 16" key="1">
    <citation type="journal article" date="1998" name="Science">
        <title>Genome sequence of the nematode C. elegans: a platform for investigating biology.</title>
        <authorList>
            <consortium name="The C. elegans sequencing consortium"/>
            <person name="Sulson J.E."/>
            <person name="Waterston R."/>
        </authorList>
    </citation>
    <scope>NUCLEOTIDE SEQUENCE [LARGE SCALE GENOMIC DNA]</scope>
    <source>
        <strain evidence="15 16">Bristol N2</strain>
    </source>
</reference>
<feature type="region of interest" description="Disordered" evidence="13">
    <location>
        <begin position="1"/>
        <end position="20"/>
    </location>
</feature>
<keyword evidence="3" id="KW-0597">Phosphoprotein</keyword>
<dbReference type="Gene3D" id="1.25.40.10">
    <property type="entry name" value="Tetratricopeptide repeat domain"/>
    <property type="match status" value="3"/>
</dbReference>
<dbReference type="Gene3D" id="1.20.58.1370">
    <property type="match status" value="1"/>
</dbReference>
<dbReference type="RefSeq" id="NP_001309685.1">
    <property type="nucleotide sequence ID" value="NM_001322626.4"/>
</dbReference>
<comment type="cofactor">
    <cofactor evidence="1">
        <name>Fe(2+)</name>
        <dbReference type="ChEBI" id="CHEBI:29033"/>
    </cofactor>
</comment>
<evidence type="ECO:0000256" key="7">
    <source>
        <dbReference type="ARBA" id="ARBA00022964"/>
    </source>
</evidence>
<dbReference type="GO" id="GO:0046872">
    <property type="term" value="F:metal ion binding"/>
    <property type="evidence" value="ECO:0007669"/>
    <property type="project" value="UniProtKB-KW"/>
</dbReference>
<dbReference type="AGR" id="WB:WBGene00017046"/>
<dbReference type="PANTHER" id="PTHR14017:SF1">
    <property type="entry name" value="LD02225P"/>
    <property type="match status" value="1"/>
</dbReference>
<dbReference type="InterPro" id="IPR019734">
    <property type="entry name" value="TPR_rpt"/>
</dbReference>
<protein>
    <submittedName>
        <fullName evidence="15">JmjC domain-containing protein</fullName>
    </submittedName>
</protein>
<dbReference type="InterPro" id="IPR048560">
    <property type="entry name" value="KDM6A_B-like_GATAL"/>
</dbReference>
<dbReference type="PaxDb" id="6239-D2021.1"/>
<accession>A0A131MBT2</accession>
<comment type="similarity">
    <text evidence="11">Belongs to the UTX family.</text>
</comment>
<evidence type="ECO:0000256" key="9">
    <source>
        <dbReference type="ARBA" id="ARBA00023004"/>
    </source>
</evidence>
<dbReference type="SUPFAM" id="SSF51197">
    <property type="entry name" value="Clavaminate synthase-like"/>
    <property type="match status" value="1"/>
</dbReference>
<gene>
    <name evidence="15 17" type="primary">utx-1</name>
    <name evidence="15" type="ORF">CELE_D2021.1</name>
    <name evidence="17" type="ORF">D2021.1</name>
</gene>
<evidence type="ECO:0000256" key="3">
    <source>
        <dbReference type="ARBA" id="ARBA00022553"/>
    </source>
</evidence>
<evidence type="ECO:0000256" key="4">
    <source>
        <dbReference type="ARBA" id="ARBA00022723"/>
    </source>
</evidence>
<dbReference type="GO" id="GO:0031490">
    <property type="term" value="F:chromatin DNA binding"/>
    <property type="evidence" value="ECO:0000318"/>
    <property type="project" value="GO_Central"/>
</dbReference>
<evidence type="ECO:0000256" key="11">
    <source>
        <dbReference type="ARBA" id="ARBA00034483"/>
    </source>
</evidence>
<dbReference type="FunCoup" id="A0A131MBT2">
    <property type="interactions" value="2309"/>
</dbReference>